<feature type="compositionally biased region" description="Basic and acidic residues" evidence="2">
    <location>
        <begin position="10"/>
        <end position="20"/>
    </location>
</feature>
<dbReference type="InterPro" id="IPR020846">
    <property type="entry name" value="MFS_dom"/>
</dbReference>
<feature type="transmembrane region" description="Helical" evidence="3">
    <location>
        <begin position="173"/>
        <end position="191"/>
    </location>
</feature>
<gene>
    <name evidence="5" type="ORF">NKR23_g6125</name>
</gene>
<dbReference type="Gene3D" id="1.20.1250.20">
    <property type="entry name" value="MFS general substrate transporter like domains"/>
    <property type="match status" value="1"/>
</dbReference>
<keyword evidence="3" id="KW-0472">Membrane</keyword>
<dbReference type="PANTHER" id="PTHR42910:SF1">
    <property type="entry name" value="MAJOR FACILITATOR SUPERFAMILY (MFS) PROFILE DOMAIN-CONTAINING PROTEIN"/>
    <property type="match status" value="1"/>
</dbReference>
<feature type="region of interest" description="Disordered" evidence="2">
    <location>
        <begin position="480"/>
        <end position="525"/>
    </location>
</feature>
<dbReference type="SUPFAM" id="SSF103473">
    <property type="entry name" value="MFS general substrate transporter"/>
    <property type="match status" value="1"/>
</dbReference>
<protein>
    <submittedName>
        <fullName evidence="5">Major facilitator superfamily transporter</fullName>
    </submittedName>
</protein>
<evidence type="ECO:0000256" key="3">
    <source>
        <dbReference type="SAM" id="Phobius"/>
    </source>
</evidence>
<dbReference type="AlphaFoldDB" id="A0AA38VPS6"/>
<reference evidence="5" key="1">
    <citation type="submission" date="2022-07" db="EMBL/GenBank/DDBJ databases">
        <title>Fungi with potential for degradation of polypropylene.</title>
        <authorList>
            <person name="Gostincar C."/>
        </authorList>
    </citation>
    <scope>NUCLEOTIDE SEQUENCE</scope>
    <source>
        <strain evidence="5">EXF-13308</strain>
    </source>
</reference>
<evidence type="ECO:0000256" key="2">
    <source>
        <dbReference type="SAM" id="MobiDB-lite"/>
    </source>
</evidence>
<evidence type="ECO:0000313" key="6">
    <source>
        <dbReference type="Proteomes" id="UP001174694"/>
    </source>
</evidence>
<accession>A0AA38VPS6</accession>
<dbReference type="PROSITE" id="PS50850">
    <property type="entry name" value="MFS"/>
    <property type="match status" value="1"/>
</dbReference>
<feature type="transmembrane region" description="Helical" evidence="3">
    <location>
        <begin position="314"/>
        <end position="336"/>
    </location>
</feature>
<dbReference type="GO" id="GO:0016020">
    <property type="term" value="C:membrane"/>
    <property type="evidence" value="ECO:0007669"/>
    <property type="project" value="UniProtKB-SubCell"/>
</dbReference>
<dbReference type="InterPro" id="IPR036259">
    <property type="entry name" value="MFS_trans_sf"/>
</dbReference>
<feature type="domain" description="Major facilitator superfamily (MFS) profile" evidence="4">
    <location>
        <begin position="79"/>
        <end position="463"/>
    </location>
</feature>
<keyword evidence="3" id="KW-1133">Transmembrane helix</keyword>
<evidence type="ECO:0000313" key="5">
    <source>
        <dbReference type="EMBL" id="KAJ9144192.1"/>
    </source>
</evidence>
<proteinExistence type="predicted"/>
<organism evidence="5 6">
    <name type="scientific">Pleurostoma richardsiae</name>
    <dbReference type="NCBI Taxonomy" id="41990"/>
    <lineage>
        <taxon>Eukaryota</taxon>
        <taxon>Fungi</taxon>
        <taxon>Dikarya</taxon>
        <taxon>Ascomycota</taxon>
        <taxon>Pezizomycotina</taxon>
        <taxon>Sordariomycetes</taxon>
        <taxon>Sordariomycetidae</taxon>
        <taxon>Calosphaeriales</taxon>
        <taxon>Pleurostomataceae</taxon>
        <taxon>Pleurostoma</taxon>
    </lineage>
</organism>
<dbReference type="Proteomes" id="UP001174694">
    <property type="component" value="Unassembled WGS sequence"/>
</dbReference>
<dbReference type="Pfam" id="PF07690">
    <property type="entry name" value="MFS_1"/>
    <property type="match status" value="1"/>
</dbReference>
<dbReference type="CDD" id="cd17324">
    <property type="entry name" value="MFS_NepI_like"/>
    <property type="match status" value="1"/>
</dbReference>
<feature type="transmembrane region" description="Helical" evidence="3">
    <location>
        <begin position="281"/>
        <end position="308"/>
    </location>
</feature>
<evidence type="ECO:0000259" key="4">
    <source>
        <dbReference type="PROSITE" id="PS50850"/>
    </source>
</evidence>
<feature type="compositionally biased region" description="Polar residues" evidence="2">
    <location>
        <begin position="514"/>
        <end position="525"/>
    </location>
</feature>
<feature type="transmembrane region" description="Helical" evidence="3">
    <location>
        <begin position="76"/>
        <end position="97"/>
    </location>
</feature>
<dbReference type="InterPro" id="IPR011701">
    <property type="entry name" value="MFS"/>
</dbReference>
<name>A0AA38VPS6_9PEZI</name>
<feature type="transmembrane region" description="Helical" evidence="3">
    <location>
        <begin position="117"/>
        <end position="134"/>
    </location>
</feature>
<sequence length="525" mass="56715">MSRSDPLGDSEIRKETKGDESDAAAAPSVTDCAMPEVAEAGGGSAPPRSRRLIELLKKLDYIPPACRWDPEQPPKFNWAMCFLFASAAAFTVSNLYYNHPILNILAKDFGVTDEEASHVPTVMQAGYAAGLLFICPIGDIMRRRPLTLLLIFFTANVWLGLCITHSFRVFLGLSFVCALTTVTPQLMLPLVAELAPPRRRAMMISVVFGGLFMGVLLARILSGVVSQFVSWRVIYFIAFGIQYVLLILLFLFLPDYPSINTDLSYLSILWSIIRIPMRQPLLVQASIVSFLISAVFVSFWTTLTFLLASSPFDLSTLAIGLFALIGIPPFILNPFASHHIVDKHHPTLGTLTGLTIQMAGVCIGTWVGTFSLAGPVLMGIMVDLGMIVAQTALRTQLVHIEPLARNRVNTCFMVSSFCGMLMGTAVGNSLYARGGWHYSGYADVGFVGAAALMVLARGPHETGWLGWRGGWSLKKVVPVEEKSEAAQGAPPDVEAGETSAAEGLVSPGEKATEGESSPPAQGSGR</sequence>
<comment type="subcellular location">
    <subcellularLocation>
        <location evidence="1">Membrane</location>
        <topology evidence="1">Multi-pass membrane protein</topology>
    </subcellularLocation>
</comment>
<keyword evidence="6" id="KW-1185">Reference proteome</keyword>
<dbReference type="PANTHER" id="PTHR42910">
    <property type="entry name" value="TRANSPORTER SCO4007-RELATED"/>
    <property type="match status" value="1"/>
</dbReference>
<keyword evidence="3" id="KW-0812">Transmembrane</keyword>
<comment type="caution">
    <text evidence="5">The sequence shown here is derived from an EMBL/GenBank/DDBJ whole genome shotgun (WGS) entry which is preliminary data.</text>
</comment>
<evidence type="ECO:0000256" key="1">
    <source>
        <dbReference type="ARBA" id="ARBA00004141"/>
    </source>
</evidence>
<feature type="transmembrane region" description="Helical" evidence="3">
    <location>
        <begin position="146"/>
        <end position="167"/>
    </location>
</feature>
<dbReference type="GO" id="GO:0022857">
    <property type="term" value="F:transmembrane transporter activity"/>
    <property type="evidence" value="ECO:0007669"/>
    <property type="project" value="InterPro"/>
</dbReference>
<feature type="transmembrane region" description="Helical" evidence="3">
    <location>
        <begin position="233"/>
        <end position="253"/>
    </location>
</feature>
<dbReference type="EMBL" id="JANBVO010000017">
    <property type="protein sequence ID" value="KAJ9144192.1"/>
    <property type="molecule type" value="Genomic_DNA"/>
</dbReference>
<feature type="transmembrane region" description="Helical" evidence="3">
    <location>
        <begin position="203"/>
        <end position="221"/>
    </location>
</feature>
<feature type="region of interest" description="Disordered" evidence="2">
    <location>
        <begin position="1"/>
        <end position="47"/>
    </location>
</feature>